<protein>
    <submittedName>
        <fullName evidence="2">Uncharacterized protein</fullName>
    </submittedName>
</protein>
<proteinExistence type="predicted"/>
<dbReference type="AlphaFoldDB" id="A0A922HWL2"/>
<feature type="compositionally biased region" description="Polar residues" evidence="1">
    <location>
        <begin position="146"/>
        <end position="155"/>
    </location>
</feature>
<name>A0A922HWL2_DERFA</name>
<dbReference type="EMBL" id="ASGP02000004">
    <property type="protein sequence ID" value="KAH9510589.1"/>
    <property type="molecule type" value="Genomic_DNA"/>
</dbReference>
<evidence type="ECO:0000256" key="1">
    <source>
        <dbReference type="SAM" id="MobiDB-lite"/>
    </source>
</evidence>
<comment type="caution">
    <text evidence="2">The sequence shown here is derived from an EMBL/GenBank/DDBJ whole genome shotgun (WGS) entry which is preliminary data.</text>
</comment>
<keyword evidence="3" id="KW-1185">Reference proteome</keyword>
<feature type="compositionally biased region" description="Polar residues" evidence="1">
    <location>
        <begin position="176"/>
        <end position="186"/>
    </location>
</feature>
<feature type="region of interest" description="Disordered" evidence="1">
    <location>
        <begin position="122"/>
        <end position="188"/>
    </location>
</feature>
<organism evidence="2 3">
    <name type="scientific">Dermatophagoides farinae</name>
    <name type="common">American house dust mite</name>
    <dbReference type="NCBI Taxonomy" id="6954"/>
    <lineage>
        <taxon>Eukaryota</taxon>
        <taxon>Metazoa</taxon>
        <taxon>Ecdysozoa</taxon>
        <taxon>Arthropoda</taxon>
        <taxon>Chelicerata</taxon>
        <taxon>Arachnida</taxon>
        <taxon>Acari</taxon>
        <taxon>Acariformes</taxon>
        <taxon>Sarcoptiformes</taxon>
        <taxon>Astigmata</taxon>
        <taxon>Psoroptidia</taxon>
        <taxon>Analgoidea</taxon>
        <taxon>Pyroglyphidae</taxon>
        <taxon>Dermatophagoidinae</taxon>
        <taxon>Dermatophagoides</taxon>
    </lineage>
</organism>
<reference evidence="2" key="2">
    <citation type="journal article" date="2022" name="Res Sq">
        <title>Comparative Genomics Reveals Insights into the Divergent Evolution of Astigmatic Mites and Household Pest Adaptations.</title>
        <authorList>
            <person name="Xiong Q."/>
            <person name="Wan A.T.-Y."/>
            <person name="Liu X.-Y."/>
            <person name="Fung C.S.-H."/>
            <person name="Xiao X."/>
            <person name="Malainual N."/>
            <person name="Hou J."/>
            <person name="Wang L."/>
            <person name="Wang M."/>
            <person name="Yang K."/>
            <person name="Cui Y."/>
            <person name="Leung E."/>
            <person name="Nong W."/>
            <person name="Shin S.-K."/>
            <person name="Au S."/>
            <person name="Jeong K.Y."/>
            <person name="Chew F.T."/>
            <person name="Hui J."/>
            <person name="Leung T.F."/>
            <person name="Tungtrongchitr A."/>
            <person name="Zhong N."/>
            <person name="Liu Z."/>
            <person name="Tsui S."/>
        </authorList>
    </citation>
    <scope>NUCLEOTIDE SEQUENCE</scope>
    <source>
        <strain evidence="2">Derf</strain>
        <tissue evidence="2">Whole organism</tissue>
    </source>
</reference>
<feature type="compositionally biased region" description="Acidic residues" evidence="1">
    <location>
        <begin position="15"/>
        <end position="25"/>
    </location>
</feature>
<gene>
    <name evidence="2" type="ORF">DERF_009110</name>
</gene>
<feature type="region of interest" description="Disordered" evidence="1">
    <location>
        <begin position="1"/>
        <end position="27"/>
    </location>
</feature>
<evidence type="ECO:0000313" key="2">
    <source>
        <dbReference type="EMBL" id="KAH9510589.1"/>
    </source>
</evidence>
<evidence type="ECO:0000313" key="3">
    <source>
        <dbReference type="Proteomes" id="UP000790347"/>
    </source>
</evidence>
<reference evidence="2" key="1">
    <citation type="submission" date="2013-05" db="EMBL/GenBank/DDBJ databases">
        <authorList>
            <person name="Yim A.K.Y."/>
            <person name="Chan T.F."/>
            <person name="Ji K.M."/>
            <person name="Liu X.Y."/>
            <person name="Zhou J.W."/>
            <person name="Li R.Q."/>
            <person name="Yang K.Y."/>
            <person name="Li J."/>
            <person name="Li M."/>
            <person name="Law P.T.W."/>
            <person name="Wu Y.L."/>
            <person name="Cai Z.L."/>
            <person name="Qin H."/>
            <person name="Bao Y."/>
            <person name="Leung R.K.K."/>
            <person name="Ng P.K.S."/>
            <person name="Zou J."/>
            <person name="Zhong X.J."/>
            <person name="Ran P.X."/>
            <person name="Zhong N.S."/>
            <person name="Liu Z.G."/>
            <person name="Tsui S.K.W."/>
        </authorList>
    </citation>
    <scope>NUCLEOTIDE SEQUENCE</scope>
    <source>
        <strain evidence="2">Derf</strain>
        <tissue evidence="2">Whole organism</tissue>
    </source>
</reference>
<sequence>MSTNNHDKGVFSTIDADDDDDDDLNDYGQFSFENIDKSKQIKRQKTSSNYKHGKQKKITDFFNIFNQDKNVDSNVESSSVIQNDQAKSKYGDHDDDTTLKLFVTTSSSYDICEGKTQHVNIRNKKMELRSGKITSYSRKKNETKSKAPSSKQTVTKPKKDSIPKKAPVKKNVKQKSNPNKTKTNTVHSDDLDHGIVQKDCGRSTAAIRKMSKFEKIQKNYAKIDLFEKKLAKALDVNLGPSIEIENSSLQNVEQMNEPDKCQTICFNEKIDYSRYLFQKNQSERIGQCLLDILQSPSKNSINLKELYQNCCDPFGIVHFISDEFDQNETNMEDLYKCLCKFNKLIEIFSEQARIDQIFITTSNNNDMFINDAGILAEYINLFLNEMIKVNHLKKNLSNNFLAIPFIYILFVQKIAIHNLKNSTPIDLLTIELIDSIPYHFGILLQNSIGESKSQQLQSQLLAILIMGMKEVFDVLDHDLEKFAQLLETILICQLKCMDLLNEFWWPQQNQYNLEQHEMEKYEDNKMNELLLCQLYSLLSMKTIFRIHLKYPELITARTTTLIKQTKIINYDFLFKIGHHFRKLFSQIFHQISSSSNSANLFGNFFHYIFRWHNADNIDKCIEKHFDNESSLKSIQIICIIDTLSELMMMMPYDECKRNGHHFHLFWLLFILIKLKNGLLMKPEEAIDFNRIRNDFSQAIKPMENIQWRELPQGSQSYLADFILAYSKNFGIDSFVIDLCKYMINIPKIEMGFKMIVQPLISYQFAK</sequence>
<accession>A0A922HWL2</accession>
<dbReference type="Proteomes" id="UP000790347">
    <property type="component" value="Unassembled WGS sequence"/>
</dbReference>